<feature type="transmembrane region" description="Helical" evidence="1">
    <location>
        <begin position="78"/>
        <end position="103"/>
    </location>
</feature>
<keyword evidence="4" id="KW-1185">Reference proteome</keyword>
<evidence type="ECO:0000313" key="4">
    <source>
        <dbReference type="Proteomes" id="UP001178281"/>
    </source>
</evidence>
<protein>
    <submittedName>
        <fullName evidence="3">Potassium channel family protein</fullName>
    </submittedName>
</protein>
<keyword evidence="1" id="KW-0812">Transmembrane</keyword>
<dbReference type="SUPFAM" id="SSF81324">
    <property type="entry name" value="Voltage-gated potassium channels"/>
    <property type="match status" value="1"/>
</dbReference>
<feature type="domain" description="Potassium channel" evidence="2">
    <location>
        <begin position="31"/>
        <end position="100"/>
    </location>
</feature>
<dbReference type="RefSeq" id="WP_305110886.1">
    <property type="nucleotide sequence ID" value="NZ_BAAAII010000006.1"/>
</dbReference>
<gene>
    <name evidence="3" type="ORF">Q7X28_07860</name>
</gene>
<proteinExistence type="predicted"/>
<dbReference type="EMBL" id="JAUTIX010000002">
    <property type="protein sequence ID" value="MDP0397840.1"/>
    <property type="molecule type" value="Genomic_DNA"/>
</dbReference>
<dbReference type="AlphaFoldDB" id="A0AA90NA67"/>
<keyword evidence="1" id="KW-0472">Membrane</keyword>
<evidence type="ECO:0000256" key="1">
    <source>
        <dbReference type="SAM" id="Phobius"/>
    </source>
</evidence>
<sequence>MLGLTLMFKRFFGAVRTSWRDPSMRGAVLSLIIIVTAATIFYTLAEKWSVIDSLFYAVSVGLPMGNGDLNPTMTLSKIFTLVYAVLVVGLFVTVGGSLASSIVQNNTEKVSRLNKRGQGDEPQG</sequence>
<accession>A0AA90NA67</accession>
<keyword evidence="3" id="KW-0407">Ion channel</keyword>
<dbReference type="Gene3D" id="1.10.287.70">
    <property type="match status" value="1"/>
</dbReference>
<feature type="transmembrane region" description="Helical" evidence="1">
    <location>
        <begin position="26"/>
        <end position="45"/>
    </location>
</feature>
<dbReference type="Pfam" id="PF07885">
    <property type="entry name" value="Ion_trans_2"/>
    <property type="match status" value="1"/>
</dbReference>
<organism evidence="3 4">
    <name type="scientific">Tsukamurella strandjordii</name>
    <dbReference type="NCBI Taxonomy" id="147577"/>
    <lineage>
        <taxon>Bacteria</taxon>
        <taxon>Bacillati</taxon>
        <taxon>Actinomycetota</taxon>
        <taxon>Actinomycetes</taxon>
        <taxon>Mycobacteriales</taxon>
        <taxon>Tsukamurellaceae</taxon>
        <taxon>Tsukamurella</taxon>
    </lineage>
</organism>
<keyword evidence="3" id="KW-0406">Ion transport</keyword>
<dbReference type="Proteomes" id="UP001178281">
    <property type="component" value="Unassembled WGS sequence"/>
</dbReference>
<comment type="caution">
    <text evidence="3">The sequence shown here is derived from an EMBL/GenBank/DDBJ whole genome shotgun (WGS) entry which is preliminary data.</text>
</comment>
<dbReference type="InterPro" id="IPR013099">
    <property type="entry name" value="K_chnl_dom"/>
</dbReference>
<keyword evidence="1" id="KW-1133">Transmembrane helix</keyword>
<reference evidence="3" key="1">
    <citation type="submission" date="2023-08" db="EMBL/GenBank/DDBJ databases">
        <title>The draft genome of Tsukamurella strandjordii strain 050030.</title>
        <authorList>
            <person name="Zhao F."/>
            <person name="Feng Y."/>
            <person name="Zong Z."/>
        </authorList>
    </citation>
    <scope>NUCLEOTIDE SEQUENCE</scope>
    <source>
        <strain evidence="3">050030</strain>
    </source>
</reference>
<evidence type="ECO:0000259" key="2">
    <source>
        <dbReference type="Pfam" id="PF07885"/>
    </source>
</evidence>
<keyword evidence="3" id="KW-0813">Transport</keyword>
<dbReference type="GO" id="GO:0034220">
    <property type="term" value="P:monoatomic ion transmembrane transport"/>
    <property type="evidence" value="ECO:0007669"/>
    <property type="project" value="UniProtKB-KW"/>
</dbReference>
<evidence type="ECO:0000313" key="3">
    <source>
        <dbReference type="EMBL" id="MDP0397840.1"/>
    </source>
</evidence>
<name>A0AA90NA67_9ACTN</name>